<accession>X1EZP5</accession>
<name>X1EZP5_9ZZZZ</name>
<gene>
    <name evidence="7" type="ORF">S01H4_52619</name>
</gene>
<dbReference type="EMBL" id="BART01030088">
    <property type="protein sequence ID" value="GAH14028.1"/>
    <property type="molecule type" value="Genomic_DNA"/>
</dbReference>
<dbReference type="InterPro" id="IPR013155">
    <property type="entry name" value="M/V/L/I-tRNA-synth_anticd-bd"/>
</dbReference>
<evidence type="ECO:0000256" key="1">
    <source>
        <dbReference type="ARBA" id="ARBA00022598"/>
    </source>
</evidence>
<keyword evidence="5" id="KW-0030">Aminoacyl-tRNA synthetase</keyword>
<sequence>LFLKMFKPHLNEMGMDVTESIHLQNWPETDKTKIDSKLEEEMRFVRDLIESIRALKEEN</sequence>
<dbReference type="Pfam" id="PF08264">
    <property type="entry name" value="Anticodon_1"/>
    <property type="match status" value="1"/>
</dbReference>
<dbReference type="GO" id="GO:0005524">
    <property type="term" value="F:ATP binding"/>
    <property type="evidence" value="ECO:0007669"/>
    <property type="project" value="UniProtKB-KW"/>
</dbReference>
<protein>
    <recommendedName>
        <fullName evidence="6">Methionyl/Valyl/Leucyl/Isoleucyl-tRNA synthetase anticodon-binding domain-containing protein</fullName>
    </recommendedName>
</protein>
<evidence type="ECO:0000256" key="2">
    <source>
        <dbReference type="ARBA" id="ARBA00022741"/>
    </source>
</evidence>
<dbReference type="SUPFAM" id="SSF47323">
    <property type="entry name" value="Anticodon-binding domain of a subclass of class I aminoacyl-tRNA synthetases"/>
    <property type="match status" value="1"/>
</dbReference>
<dbReference type="InterPro" id="IPR009080">
    <property type="entry name" value="tRNAsynth_Ia_anticodon-bd"/>
</dbReference>
<evidence type="ECO:0000256" key="4">
    <source>
        <dbReference type="ARBA" id="ARBA00022917"/>
    </source>
</evidence>
<dbReference type="GO" id="GO:0006418">
    <property type="term" value="P:tRNA aminoacylation for protein translation"/>
    <property type="evidence" value="ECO:0007669"/>
    <property type="project" value="InterPro"/>
</dbReference>
<keyword evidence="1" id="KW-0436">Ligase</keyword>
<evidence type="ECO:0000256" key="5">
    <source>
        <dbReference type="ARBA" id="ARBA00023146"/>
    </source>
</evidence>
<keyword evidence="2" id="KW-0547">Nucleotide-binding</keyword>
<keyword evidence="4" id="KW-0648">Protein biosynthesis</keyword>
<dbReference type="GO" id="GO:0004812">
    <property type="term" value="F:aminoacyl-tRNA ligase activity"/>
    <property type="evidence" value="ECO:0007669"/>
    <property type="project" value="UniProtKB-KW"/>
</dbReference>
<feature type="domain" description="Methionyl/Valyl/Leucyl/Isoleucyl-tRNA synthetase anticodon-binding" evidence="6">
    <location>
        <begin position="15"/>
        <end position="58"/>
    </location>
</feature>
<keyword evidence="3" id="KW-0067">ATP-binding</keyword>
<dbReference type="Gene3D" id="1.10.730.10">
    <property type="entry name" value="Isoleucyl-tRNA Synthetase, Domain 1"/>
    <property type="match status" value="1"/>
</dbReference>
<dbReference type="AlphaFoldDB" id="X1EZP5"/>
<evidence type="ECO:0000256" key="3">
    <source>
        <dbReference type="ARBA" id="ARBA00022840"/>
    </source>
</evidence>
<proteinExistence type="predicted"/>
<organism evidence="7">
    <name type="scientific">marine sediment metagenome</name>
    <dbReference type="NCBI Taxonomy" id="412755"/>
    <lineage>
        <taxon>unclassified sequences</taxon>
        <taxon>metagenomes</taxon>
        <taxon>ecological metagenomes</taxon>
    </lineage>
</organism>
<evidence type="ECO:0000313" key="7">
    <source>
        <dbReference type="EMBL" id="GAH14028.1"/>
    </source>
</evidence>
<feature type="non-terminal residue" evidence="7">
    <location>
        <position position="1"/>
    </location>
</feature>
<comment type="caution">
    <text evidence="7">The sequence shown here is derived from an EMBL/GenBank/DDBJ whole genome shotgun (WGS) entry which is preliminary data.</text>
</comment>
<evidence type="ECO:0000259" key="6">
    <source>
        <dbReference type="Pfam" id="PF08264"/>
    </source>
</evidence>
<reference evidence="7" key="1">
    <citation type="journal article" date="2014" name="Front. Microbiol.">
        <title>High frequency of phylogenetically diverse reductive dehalogenase-homologous genes in deep subseafloor sedimentary metagenomes.</title>
        <authorList>
            <person name="Kawai M."/>
            <person name="Futagami T."/>
            <person name="Toyoda A."/>
            <person name="Takaki Y."/>
            <person name="Nishi S."/>
            <person name="Hori S."/>
            <person name="Arai W."/>
            <person name="Tsubouchi T."/>
            <person name="Morono Y."/>
            <person name="Uchiyama I."/>
            <person name="Ito T."/>
            <person name="Fujiyama A."/>
            <person name="Inagaki F."/>
            <person name="Takami H."/>
        </authorList>
    </citation>
    <scope>NUCLEOTIDE SEQUENCE</scope>
    <source>
        <strain evidence="7">Expedition CK06-06</strain>
    </source>
</reference>